<reference evidence="3" key="1">
    <citation type="submission" date="2023-07" db="EMBL/GenBank/DDBJ databases">
        <authorList>
            <consortium name="CYATHOMIX"/>
        </authorList>
    </citation>
    <scope>NUCLEOTIDE SEQUENCE</scope>
    <source>
        <strain evidence="3">N/A</strain>
    </source>
</reference>
<evidence type="ECO:0000313" key="4">
    <source>
        <dbReference type="Proteomes" id="UP001176961"/>
    </source>
</evidence>
<dbReference type="EMBL" id="CATQJL010000326">
    <property type="protein sequence ID" value="CAJ0610272.1"/>
    <property type="molecule type" value="Genomic_DNA"/>
</dbReference>
<dbReference type="AlphaFoldDB" id="A0AA36HHJ1"/>
<protein>
    <submittedName>
        <fullName evidence="3">Uncharacterized protein</fullName>
    </submittedName>
</protein>
<feature type="region of interest" description="Disordered" evidence="1">
    <location>
        <begin position="318"/>
        <end position="380"/>
    </location>
</feature>
<feature type="compositionally biased region" description="Low complexity" evidence="1">
    <location>
        <begin position="352"/>
        <end position="367"/>
    </location>
</feature>
<organism evidence="3 4">
    <name type="scientific">Cylicocyclus nassatus</name>
    <name type="common">Nematode worm</name>
    <dbReference type="NCBI Taxonomy" id="53992"/>
    <lineage>
        <taxon>Eukaryota</taxon>
        <taxon>Metazoa</taxon>
        <taxon>Ecdysozoa</taxon>
        <taxon>Nematoda</taxon>
        <taxon>Chromadorea</taxon>
        <taxon>Rhabditida</taxon>
        <taxon>Rhabditina</taxon>
        <taxon>Rhabditomorpha</taxon>
        <taxon>Strongyloidea</taxon>
        <taxon>Strongylidae</taxon>
        <taxon>Cylicocyclus</taxon>
    </lineage>
</organism>
<feature type="chain" id="PRO_5041417142" evidence="2">
    <location>
        <begin position="19"/>
        <end position="393"/>
    </location>
</feature>
<evidence type="ECO:0000256" key="2">
    <source>
        <dbReference type="SAM" id="SignalP"/>
    </source>
</evidence>
<feature type="compositionally biased region" description="Basic and acidic residues" evidence="1">
    <location>
        <begin position="331"/>
        <end position="340"/>
    </location>
</feature>
<name>A0AA36HHJ1_CYLNA</name>
<accession>A0AA36HHJ1</accession>
<gene>
    <name evidence="3" type="ORF">CYNAS_LOCUS22255</name>
</gene>
<evidence type="ECO:0000313" key="3">
    <source>
        <dbReference type="EMBL" id="CAJ0610272.1"/>
    </source>
</evidence>
<feature type="signal peptide" evidence="2">
    <location>
        <begin position="1"/>
        <end position="18"/>
    </location>
</feature>
<dbReference type="Proteomes" id="UP001176961">
    <property type="component" value="Unassembled WGS sequence"/>
</dbReference>
<proteinExistence type="predicted"/>
<sequence length="393" mass="43408">MLRWQLLVILIASSTTDAIRFKRQLSIDDLISRALSLVRPIFDTSQPLQNDEMLKKQPVPSTDDVRDSSILGARAAHPLDDIPLCKGSSRICQFISCSAENFKKDPTFGNIQLAAQKVLLMRAGLSRTMNSLVLSNTCIVDKSCFFINPEAITAVCKEQGMDEGQCKLFSNGFQLIDRFITTIESRSPSKMEPPKTEAPKIPERMENDIMMDDAEYIMDFSQPRKVYGSKTWSSQPEQTGGPHLLDVRNDLVASFTPLPPAPPLVPPTPPPAPPLAFPTVPSLIVPPIVAPILPVDKLFNLKPDPIIRRQHDTDWDFLDDDDDDPKRRVKRGDYYDDVHGSKSGSAISESHPTPTGSSSGPSDDYYGAITDAAPKPPVESTPLQNCVHILGIY</sequence>
<comment type="caution">
    <text evidence="3">The sequence shown here is derived from an EMBL/GenBank/DDBJ whole genome shotgun (WGS) entry which is preliminary data.</text>
</comment>
<evidence type="ECO:0000256" key="1">
    <source>
        <dbReference type="SAM" id="MobiDB-lite"/>
    </source>
</evidence>
<feature type="compositionally biased region" description="Polar residues" evidence="1">
    <location>
        <begin position="342"/>
        <end position="351"/>
    </location>
</feature>
<keyword evidence="2" id="KW-0732">Signal</keyword>
<keyword evidence="4" id="KW-1185">Reference proteome</keyword>